<evidence type="ECO:0000313" key="2">
    <source>
        <dbReference type="Proteomes" id="UP000256862"/>
    </source>
</evidence>
<comment type="caution">
    <text evidence="1">The sequence shown here is derived from an EMBL/GenBank/DDBJ whole genome shotgun (WGS) entry which is preliminary data.</text>
</comment>
<evidence type="ECO:0000313" key="1">
    <source>
        <dbReference type="EMBL" id="SPC12453.1"/>
    </source>
</evidence>
<name>A0A976G8X5_9BURK</name>
<dbReference type="AlphaFoldDB" id="A0A976G8X5"/>
<organism evidence="1 2">
    <name type="scientific">Cupriavidus oxalaticus</name>
    <dbReference type="NCBI Taxonomy" id="96344"/>
    <lineage>
        <taxon>Bacteria</taxon>
        <taxon>Pseudomonadati</taxon>
        <taxon>Pseudomonadota</taxon>
        <taxon>Betaproteobacteria</taxon>
        <taxon>Burkholderiales</taxon>
        <taxon>Burkholderiaceae</taxon>
        <taxon>Cupriavidus</taxon>
    </lineage>
</organism>
<dbReference type="EMBL" id="OGUS01000115">
    <property type="protein sequence ID" value="SPC12453.1"/>
    <property type="molecule type" value="Genomic_DNA"/>
</dbReference>
<protein>
    <submittedName>
        <fullName evidence="1">Uncharacterized protein</fullName>
    </submittedName>
</protein>
<gene>
    <name evidence="1" type="ORF">CO2235_150108</name>
</gene>
<dbReference type="Proteomes" id="UP000256862">
    <property type="component" value="Chromosome CO2235"/>
</dbReference>
<accession>A0A976G8X5</accession>
<proteinExistence type="predicted"/>
<sequence>MSQLRWTEYCKLVKSQPQHT</sequence>
<reference evidence="1 2" key="1">
    <citation type="submission" date="2018-01" db="EMBL/GenBank/DDBJ databases">
        <authorList>
            <person name="Clerissi C."/>
        </authorList>
    </citation>
    <scope>NUCLEOTIDE SEQUENCE [LARGE SCALE GENOMIC DNA]</scope>
    <source>
        <strain evidence="1">Cupriavidus oxalaticus LMG 2235</strain>
    </source>
</reference>